<accession>A0A328YZI1</accession>
<dbReference type="AlphaFoldDB" id="A0A328YZI1"/>
<organism evidence="1 2">
    <name type="scientific">Paracidovorax anthurii</name>
    <dbReference type="NCBI Taxonomy" id="78229"/>
    <lineage>
        <taxon>Bacteria</taxon>
        <taxon>Pseudomonadati</taxon>
        <taxon>Pseudomonadota</taxon>
        <taxon>Betaproteobacteria</taxon>
        <taxon>Burkholderiales</taxon>
        <taxon>Comamonadaceae</taxon>
        <taxon>Paracidovorax</taxon>
    </lineage>
</organism>
<evidence type="ECO:0000313" key="1">
    <source>
        <dbReference type="EMBL" id="RAR79431.1"/>
    </source>
</evidence>
<dbReference type="Proteomes" id="UP000248856">
    <property type="component" value="Unassembled WGS sequence"/>
</dbReference>
<dbReference type="OrthoDB" id="7183688at2"/>
<keyword evidence="2" id="KW-1185">Reference proteome</keyword>
<proteinExistence type="predicted"/>
<dbReference type="RefSeq" id="WP_111877983.1">
    <property type="nucleotide sequence ID" value="NZ_CBCSGC010000006.1"/>
</dbReference>
<protein>
    <submittedName>
        <fullName evidence="1">Uncharacterized protein</fullName>
    </submittedName>
</protein>
<sequence>MPTEDLSAFLRRQSALVLADILIELAHDHPDLHKRLQRLQLSDSASKLAAAFKKALADCNRSQKYHDYKSVGAFAAISRREKPITCQWQRVDRRPGRCVARGELGVEAISLKEALEPIWA</sequence>
<comment type="caution">
    <text evidence="1">The sequence shown here is derived from an EMBL/GenBank/DDBJ whole genome shotgun (WGS) entry which is preliminary data.</text>
</comment>
<reference evidence="1 2" key="1">
    <citation type="submission" date="2018-06" db="EMBL/GenBank/DDBJ databases">
        <title>Genomic Encyclopedia of Archaeal and Bacterial Type Strains, Phase II (KMG-II): from individual species to whole genera.</title>
        <authorList>
            <person name="Goeker M."/>
        </authorList>
    </citation>
    <scope>NUCLEOTIDE SEQUENCE [LARGE SCALE GENOMIC DNA]</scope>
    <source>
        <strain evidence="1 2">CFPB 3232</strain>
    </source>
</reference>
<dbReference type="EMBL" id="QLTA01000026">
    <property type="protein sequence ID" value="RAR79431.1"/>
    <property type="molecule type" value="Genomic_DNA"/>
</dbReference>
<gene>
    <name evidence="1" type="ORF">AX018_102640</name>
</gene>
<name>A0A328YZI1_9BURK</name>
<evidence type="ECO:0000313" key="2">
    <source>
        <dbReference type="Proteomes" id="UP000248856"/>
    </source>
</evidence>